<dbReference type="AlphaFoldDB" id="A0A9X0JI99"/>
<proteinExistence type="predicted"/>
<protein>
    <submittedName>
        <fullName evidence="1">Uncharacterized protein</fullName>
    </submittedName>
</protein>
<evidence type="ECO:0000313" key="1">
    <source>
        <dbReference type="EMBL" id="KGF63615.1"/>
    </source>
</evidence>
<comment type="caution">
    <text evidence="1">The sequence shown here is derived from an EMBL/GenBank/DDBJ whole genome shotgun (WGS) entry which is preliminary data.</text>
</comment>
<organism evidence="1 2">
    <name type="scientific">Pseudomonas lutea</name>
    <dbReference type="NCBI Taxonomy" id="243924"/>
    <lineage>
        <taxon>Bacteria</taxon>
        <taxon>Pseudomonadati</taxon>
        <taxon>Pseudomonadota</taxon>
        <taxon>Gammaproteobacteria</taxon>
        <taxon>Pseudomonadales</taxon>
        <taxon>Pseudomonadaceae</taxon>
        <taxon>Pseudomonas</taxon>
    </lineage>
</organism>
<reference evidence="1 2" key="1">
    <citation type="submission" date="2014-09" db="EMBL/GenBank/DDBJ databases">
        <title>Genome sequence of Pseudomonas lutea strain DSM 17257T.</title>
        <authorList>
            <person name="Kwak Y."/>
            <person name="Shin J.-H."/>
        </authorList>
    </citation>
    <scope>NUCLEOTIDE SEQUENCE [LARGE SCALE GENOMIC DNA]</scope>
    <source>
        <strain evidence="1 2">DSM 17257</strain>
    </source>
</reference>
<dbReference type="Proteomes" id="UP000029719">
    <property type="component" value="Unassembled WGS sequence"/>
</dbReference>
<evidence type="ECO:0000313" key="2">
    <source>
        <dbReference type="Proteomes" id="UP000029719"/>
    </source>
</evidence>
<sequence length="111" mass="11960">MRIWGANGALQMDENSFTLRIAFSAVVNNSGWTITNSTYGLGYQDFSVPGVTASNAVATLLPVGSYASTATQFEAEVLNGVVRVYNYNKNYPSGTWAATASSMRLMVMRTS</sequence>
<dbReference type="EMBL" id="JRMB01000002">
    <property type="protein sequence ID" value="KGF63615.1"/>
    <property type="molecule type" value="Genomic_DNA"/>
</dbReference>
<accession>A0A9X0JI99</accession>
<gene>
    <name evidence="1" type="ORF">LT42_17040</name>
</gene>
<name>A0A9X0JI99_9PSED</name>